<dbReference type="Proteomes" id="UP001320706">
    <property type="component" value="Unassembled WGS sequence"/>
</dbReference>
<protein>
    <submittedName>
        <fullName evidence="1">Uncharacterized protein</fullName>
    </submittedName>
</protein>
<organism evidence="1 2">
    <name type="scientific">Zalaria obscura</name>
    <dbReference type="NCBI Taxonomy" id="2024903"/>
    <lineage>
        <taxon>Eukaryota</taxon>
        <taxon>Fungi</taxon>
        <taxon>Dikarya</taxon>
        <taxon>Ascomycota</taxon>
        <taxon>Pezizomycotina</taxon>
        <taxon>Dothideomycetes</taxon>
        <taxon>Dothideomycetidae</taxon>
        <taxon>Dothideales</taxon>
        <taxon>Zalariaceae</taxon>
        <taxon>Zalaria</taxon>
    </lineage>
</organism>
<reference evidence="1" key="1">
    <citation type="submission" date="2024-02" db="EMBL/GenBank/DDBJ databases">
        <title>Metagenome Assembled Genome of Zalaria obscura JY119.</title>
        <authorList>
            <person name="Vighnesh L."/>
            <person name="Jagadeeshwari U."/>
            <person name="Venkata Ramana C."/>
            <person name="Sasikala C."/>
        </authorList>
    </citation>
    <scope>NUCLEOTIDE SEQUENCE</scope>
    <source>
        <strain evidence="1">JY119</strain>
    </source>
</reference>
<sequence length="187" mass="21144">MAAQNGSTTVQENSASQTVEETLSLAAEQMIIQLCDRLDESKDTIANLQRQVAWLQHQGVLQRAEVNRLAYERIACARHLHVKLMLQQHELKDTKSRNKTFRGVARKARDHLATLKAWLGRAKSRFNFPECADLIGENDRLLDDLQWVTRKGDAGPVAREIVDVLREDLDELGLADEEAVPEHLNPS</sequence>
<evidence type="ECO:0000313" key="1">
    <source>
        <dbReference type="EMBL" id="KAK8211599.1"/>
    </source>
</evidence>
<accession>A0ACC3SFF1</accession>
<gene>
    <name evidence="1" type="ORF">M8818_003254</name>
</gene>
<keyword evidence="2" id="KW-1185">Reference proteome</keyword>
<evidence type="ECO:0000313" key="2">
    <source>
        <dbReference type="Proteomes" id="UP001320706"/>
    </source>
</evidence>
<name>A0ACC3SFF1_9PEZI</name>
<dbReference type="EMBL" id="JAMKPW020000013">
    <property type="protein sequence ID" value="KAK8211599.1"/>
    <property type="molecule type" value="Genomic_DNA"/>
</dbReference>
<proteinExistence type="predicted"/>
<comment type="caution">
    <text evidence="1">The sequence shown here is derived from an EMBL/GenBank/DDBJ whole genome shotgun (WGS) entry which is preliminary data.</text>
</comment>